<dbReference type="InterPro" id="IPR045445">
    <property type="entry name" value="DUF6502"/>
</dbReference>
<gene>
    <name evidence="1" type="ORF">FEV53_16085</name>
</gene>
<dbReference type="RefSeq" id="WP_142835806.1">
    <property type="nucleotide sequence ID" value="NZ_VFSV01000041.1"/>
</dbReference>
<proteinExistence type="predicted"/>
<comment type="caution">
    <text evidence="1">The sequence shown here is derived from an EMBL/GenBank/DDBJ whole genome shotgun (WGS) entry which is preliminary data.</text>
</comment>
<protein>
    <submittedName>
        <fullName evidence="1">Uncharacterized protein</fullName>
    </submittedName>
</protein>
<keyword evidence="2" id="KW-1185">Reference proteome</keyword>
<evidence type="ECO:0000313" key="2">
    <source>
        <dbReference type="Proteomes" id="UP000318590"/>
    </source>
</evidence>
<dbReference type="Proteomes" id="UP000318590">
    <property type="component" value="Unassembled WGS sequence"/>
</dbReference>
<sequence>MTTDPTRDPFASAMAQLLGPLAQAMVARGITVQEATEALKQALLDAAMDLDGATVSDSRISLRTGLHRKDVRRLRHQTKDAPPSAAMNAVAMVLSHWATTPEYQDADGAPLDLPREGTPGLYDVIRRTRVDMAPGTVLAALLDQGVVSELADGSYRLSATALIPTGESASMVAAYQATLSAHLQAATHNLIAQPGAERQFDRAVRYSHLSPASIEALSALATARAQDLLEDINAEARRLQERDANTNPSGHYAFGAYQMCQIPKEDEQ</sequence>
<reference evidence="1 2" key="1">
    <citation type="submission" date="2019-06" db="EMBL/GenBank/DDBJ databases">
        <title>Paenimaribius caenipelagi gen. nov., sp. nov., isolated from a tidal flat.</title>
        <authorList>
            <person name="Yoon J.-H."/>
        </authorList>
    </citation>
    <scope>NUCLEOTIDE SEQUENCE [LARGE SCALE GENOMIC DNA]</scope>
    <source>
        <strain evidence="1 2">JBTF-M29</strain>
    </source>
</reference>
<dbReference type="EMBL" id="VFSV01000041">
    <property type="protein sequence ID" value="TRD15495.1"/>
    <property type="molecule type" value="Genomic_DNA"/>
</dbReference>
<accession>A0A547PN17</accession>
<evidence type="ECO:0000313" key="1">
    <source>
        <dbReference type="EMBL" id="TRD15495.1"/>
    </source>
</evidence>
<dbReference type="AlphaFoldDB" id="A0A547PN17"/>
<dbReference type="Pfam" id="PF20112">
    <property type="entry name" value="DUF6502"/>
    <property type="match status" value="1"/>
</dbReference>
<dbReference type="OrthoDB" id="6356376at2"/>
<organism evidence="1 2">
    <name type="scientific">Palleronia caenipelagi</name>
    <dbReference type="NCBI Taxonomy" id="2489174"/>
    <lineage>
        <taxon>Bacteria</taxon>
        <taxon>Pseudomonadati</taxon>
        <taxon>Pseudomonadota</taxon>
        <taxon>Alphaproteobacteria</taxon>
        <taxon>Rhodobacterales</taxon>
        <taxon>Roseobacteraceae</taxon>
        <taxon>Palleronia</taxon>
    </lineage>
</organism>
<name>A0A547PN17_9RHOB</name>